<evidence type="ECO:0000313" key="1">
    <source>
        <dbReference type="EMBL" id="KAH7914082.1"/>
    </source>
</evidence>
<name>A0ACB8ALF6_9AGAM</name>
<gene>
    <name evidence="1" type="ORF">BJ138DRAFT_1144595</name>
</gene>
<dbReference type="Proteomes" id="UP000790377">
    <property type="component" value="Unassembled WGS sequence"/>
</dbReference>
<reference evidence="1" key="1">
    <citation type="journal article" date="2021" name="New Phytol.">
        <title>Evolutionary innovations through gain and loss of genes in the ectomycorrhizal Boletales.</title>
        <authorList>
            <person name="Wu G."/>
            <person name="Miyauchi S."/>
            <person name="Morin E."/>
            <person name="Kuo A."/>
            <person name="Drula E."/>
            <person name="Varga T."/>
            <person name="Kohler A."/>
            <person name="Feng B."/>
            <person name="Cao Y."/>
            <person name="Lipzen A."/>
            <person name="Daum C."/>
            <person name="Hundley H."/>
            <person name="Pangilinan J."/>
            <person name="Johnson J."/>
            <person name="Barry K."/>
            <person name="LaButti K."/>
            <person name="Ng V."/>
            <person name="Ahrendt S."/>
            <person name="Min B."/>
            <person name="Choi I.G."/>
            <person name="Park H."/>
            <person name="Plett J.M."/>
            <person name="Magnuson J."/>
            <person name="Spatafora J.W."/>
            <person name="Nagy L.G."/>
            <person name="Henrissat B."/>
            <person name="Grigoriev I.V."/>
            <person name="Yang Z.L."/>
            <person name="Xu J."/>
            <person name="Martin F.M."/>
        </authorList>
    </citation>
    <scope>NUCLEOTIDE SEQUENCE</scope>
    <source>
        <strain evidence="1">ATCC 28755</strain>
    </source>
</reference>
<proteinExistence type="predicted"/>
<protein>
    <submittedName>
        <fullName evidence="1">Uncharacterized protein</fullName>
    </submittedName>
</protein>
<accession>A0ACB8ALF6</accession>
<comment type="caution">
    <text evidence="1">The sequence shown here is derived from an EMBL/GenBank/DDBJ whole genome shotgun (WGS) entry which is preliminary data.</text>
</comment>
<keyword evidence="2" id="KW-1185">Reference proteome</keyword>
<sequence>MHLSVITIILLGAQLATSKIDIRHRSYKLTLFSADYKTTEHHEGKTSRMSLYSTFCGSCNNHGKAINDKLHTFALSTTNMNDEHGLVNLQFYRNADCKGEFTPGFSSHGNDYTYVVNPTMKSASSHKLCFINPAMTTTNLV</sequence>
<organism evidence="1 2">
    <name type="scientific">Hygrophoropsis aurantiaca</name>
    <dbReference type="NCBI Taxonomy" id="72124"/>
    <lineage>
        <taxon>Eukaryota</taxon>
        <taxon>Fungi</taxon>
        <taxon>Dikarya</taxon>
        <taxon>Basidiomycota</taxon>
        <taxon>Agaricomycotina</taxon>
        <taxon>Agaricomycetes</taxon>
        <taxon>Agaricomycetidae</taxon>
        <taxon>Boletales</taxon>
        <taxon>Coniophorineae</taxon>
        <taxon>Hygrophoropsidaceae</taxon>
        <taxon>Hygrophoropsis</taxon>
    </lineage>
</organism>
<evidence type="ECO:0000313" key="2">
    <source>
        <dbReference type="Proteomes" id="UP000790377"/>
    </source>
</evidence>
<dbReference type="EMBL" id="MU267619">
    <property type="protein sequence ID" value="KAH7914082.1"/>
    <property type="molecule type" value="Genomic_DNA"/>
</dbReference>